<evidence type="ECO:0000256" key="5">
    <source>
        <dbReference type="ARBA" id="ARBA00023015"/>
    </source>
</evidence>
<dbReference type="SMART" id="SM00345">
    <property type="entry name" value="HTH_GNTR"/>
    <property type="match status" value="1"/>
</dbReference>
<sequence length="478" mass="53752">MKRYEQVAQAISERIEQSYYQAGERLPSIRDVSKTFEVSISTAQEAYRLLEDQGLAEPRPKSGYYVLNRQKAPQQLPDVSRPVQRPLEVSQWEEVLNLLCANTSQDIVQLGRAIPDLEAPTLKPLSRIMSDLNRYAQSSILSYEHLRGSDKLRLQIARLMVDSGCRLHPDDIITTTGCQEALSVSLRAISQPGDIIAVDSPSFYGSMQAIKAHGLKALEIPTHPETGISLEALQLALEQWPIKAIQITPTCNNPLGYTMPVEHKQRLLEITAPYDLPIIEDDIYGDLAYHAPRPPSIKSFDNEGRVLLCSSFSKTLAPGLRVGWVAPGRYVNQVIHMKYVVTASTATLPQVAIAEFIAQGGYERHIRKMRTQYQQSRDAMIGWIEKYFPQGTRISYPQGGFLLWVELPVEIDTVMLNERTMALGVCIAPGVLFSASGKYRHCMRLNFTDRPSERNERAVQIVGEEIRKMTQELTKVTV</sequence>
<dbReference type="Pfam" id="PF00392">
    <property type="entry name" value="GntR"/>
    <property type="match status" value="1"/>
</dbReference>
<dbReference type="InterPro" id="IPR004839">
    <property type="entry name" value="Aminotransferase_I/II_large"/>
</dbReference>
<evidence type="ECO:0000313" key="9">
    <source>
        <dbReference type="EMBL" id="QEQ97077.1"/>
    </source>
</evidence>
<dbReference type="Proteomes" id="UP000324760">
    <property type="component" value="Chromosome"/>
</dbReference>
<dbReference type="InterPro" id="IPR015422">
    <property type="entry name" value="PyrdxlP-dep_Trfase_small"/>
</dbReference>
<evidence type="ECO:0000256" key="2">
    <source>
        <dbReference type="ARBA" id="ARBA00022576"/>
    </source>
</evidence>
<dbReference type="Pfam" id="PF00155">
    <property type="entry name" value="Aminotran_1_2"/>
    <property type="match status" value="1"/>
</dbReference>
<dbReference type="EMBL" id="CP043869">
    <property type="protein sequence ID" value="QEQ97077.1"/>
    <property type="molecule type" value="Genomic_DNA"/>
</dbReference>
<dbReference type="GO" id="GO:0003677">
    <property type="term" value="F:DNA binding"/>
    <property type="evidence" value="ECO:0007669"/>
    <property type="project" value="UniProtKB-KW"/>
</dbReference>
<dbReference type="KEGG" id="ncu:F0U83_10335"/>
<dbReference type="Gene3D" id="1.10.10.10">
    <property type="entry name" value="Winged helix-like DNA-binding domain superfamily/Winged helix DNA-binding domain"/>
    <property type="match status" value="1"/>
</dbReference>
<dbReference type="RefSeq" id="WP_138987614.1">
    <property type="nucleotide sequence ID" value="NZ_CP043869.1"/>
</dbReference>
<dbReference type="SUPFAM" id="SSF53383">
    <property type="entry name" value="PLP-dependent transferases"/>
    <property type="match status" value="1"/>
</dbReference>
<name>A0A5P1RBV5_9GAMM</name>
<dbReference type="GO" id="GO:0030170">
    <property type="term" value="F:pyridoxal phosphate binding"/>
    <property type="evidence" value="ECO:0007669"/>
    <property type="project" value="InterPro"/>
</dbReference>
<dbReference type="PROSITE" id="PS50949">
    <property type="entry name" value="HTH_GNTR"/>
    <property type="match status" value="1"/>
</dbReference>
<dbReference type="SUPFAM" id="SSF46785">
    <property type="entry name" value="Winged helix' DNA-binding domain"/>
    <property type="match status" value="1"/>
</dbReference>
<dbReference type="CDD" id="cd07377">
    <property type="entry name" value="WHTH_GntR"/>
    <property type="match status" value="1"/>
</dbReference>
<evidence type="ECO:0000313" key="10">
    <source>
        <dbReference type="Proteomes" id="UP000324760"/>
    </source>
</evidence>
<gene>
    <name evidence="9" type="ORF">F0U83_10335</name>
</gene>
<evidence type="ECO:0000256" key="6">
    <source>
        <dbReference type="ARBA" id="ARBA00023125"/>
    </source>
</evidence>
<dbReference type="FunFam" id="3.40.640.10:FF:000023">
    <property type="entry name" value="Transcriptional regulator, GntR family"/>
    <property type="match status" value="1"/>
</dbReference>
<dbReference type="AlphaFoldDB" id="A0A5P1RBV5"/>
<evidence type="ECO:0000259" key="8">
    <source>
        <dbReference type="PROSITE" id="PS50949"/>
    </source>
</evidence>
<dbReference type="InterPro" id="IPR015424">
    <property type="entry name" value="PyrdxlP-dep_Trfase"/>
</dbReference>
<keyword evidence="6" id="KW-0238">DNA-binding</keyword>
<keyword evidence="4" id="KW-0663">Pyridoxal phosphate</keyword>
<dbReference type="InterPro" id="IPR000524">
    <property type="entry name" value="Tscrpt_reg_HTH_GntR"/>
</dbReference>
<dbReference type="OrthoDB" id="9804020at2"/>
<keyword evidence="5" id="KW-0805">Transcription regulation</keyword>
<dbReference type="PANTHER" id="PTHR46577:SF2">
    <property type="entry name" value="TRANSCRIPTIONAL REGULATORY PROTEIN"/>
    <property type="match status" value="1"/>
</dbReference>
<keyword evidence="3 9" id="KW-0808">Transferase</keyword>
<feature type="domain" description="HTH gntR-type" evidence="8">
    <location>
        <begin position="1"/>
        <end position="69"/>
    </location>
</feature>
<dbReference type="PANTHER" id="PTHR46577">
    <property type="entry name" value="HTH-TYPE TRANSCRIPTIONAL REGULATORY PROTEIN GABR"/>
    <property type="match status" value="1"/>
</dbReference>
<dbReference type="InterPro" id="IPR015421">
    <property type="entry name" value="PyrdxlP-dep_Trfase_major"/>
</dbReference>
<organism evidence="9 10">
    <name type="scientific">Neptunomonas concharum</name>
    <dbReference type="NCBI Taxonomy" id="1031538"/>
    <lineage>
        <taxon>Bacteria</taxon>
        <taxon>Pseudomonadati</taxon>
        <taxon>Pseudomonadota</taxon>
        <taxon>Gammaproteobacteria</taxon>
        <taxon>Oceanospirillales</taxon>
        <taxon>Oceanospirillaceae</taxon>
        <taxon>Neptunomonas</taxon>
    </lineage>
</organism>
<comment type="similarity">
    <text evidence="1">In the C-terminal section; belongs to the class-I pyridoxal-phosphate-dependent aminotransferase family.</text>
</comment>
<dbReference type="CDD" id="cd00609">
    <property type="entry name" value="AAT_like"/>
    <property type="match status" value="1"/>
</dbReference>
<dbReference type="GO" id="GO:0008483">
    <property type="term" value="F:transaminase activity"/>
    <property type="evidence" value="ECO:0007669"/>
    <property type="project" value="UniProtKB-KW"/>
</dbReference>
<dbReference type="Gene3D" id="3.40.640.10">
    <property type="entry name" value="Type I PLP-dependent aspartate aminotransferase-like (Major domain)"/>
    <property type="match status" value="1"/>
</dbReference>
<evidence type="ECO:0000256" key="3">
    <source>
        <dbReference type="ARBA" id="ARBA00022679"/>
    </source>
</evidence>
<dbReference type="InterPro" id="IPR036390">
    <property type="entry name" value="WH_DNA-bd_sf"/>
</dbReference>
<evidence type="ECO:0000256" key="7">
    <source>
        <dbReference type="ARBA" id="ARBA00023163"/>
    </source>
</evidence>
<reference evidence="9 10" key="1">
    <citation type="journal article" date="2019" name="Biochem. Eng. J.">
        <title>Metabolic engineering of the marine bacteria Neptunomonas concharum for the production of acetoin and meso-2,3-butanediol from acetate.</title>
        <authorList>
            <person name="Li W."/>
            <person name="Pu N."/>
            <person name="Liu C.-X."/>
            <person name="Yuan Q.-P."/>
            <person name="Li Z.-J."/>
        </authorList>
    </citation>
    <scope>NUCLEOTIDE SEQUENCE [LARGE SCALE GENOMIC DNA]</scope>
    <source>
        <strain evidence="9 10">JCM17730</strain>
    </source>
</reference>
<accession>A0A5P1RBV5</accession>
<keyword evidence="10" id="KW-1185">Reference proteome</keyword>
<dbReference type="GO" id="GO:0003700">
    <property type="term" value="F:DNA-binding transcription factor activity"/>
    <property type="evidence" value="ECO:0007669"/>
    <property type="project" value="InterPro"/>
</dbReference>
<dbReference type="Gene3D" id="3.90.1150.10">
    <property type="entry name" value="Aspartate Aminotransferase, domain 1"/>
    <property type="match status" value="1"/>
</dbReference>
<keyword evidence="2 9" id="KW-0032">Aminotransferase</keyword>
<protein>
    <submittedName>
        <fullName evidence="9">PLP-dependent aminotransferase family protein</fullName>
    </submittedName>
</protein>
<keyword evidence="7" id="KW-0804">Transcription</keyword>
<dbReference type="InterPro" id="IPR036388">
    <property type="entry name" value="WH-like_DNA-bd_sf"/>
</dbReference>
<evidence type="ECO:0000256" key="4">
    <source>
        <dbReference type="ARBA" id="ARBA00022898"/>
    </source>
</evidence>
<proteinExistence type="inferred from homology"/>
<dbReference type="InterPro" id="IPR051446">
    <property type="entry name" value="HTH_trans_reg/aminotransferase"/>
</dbReference>
<evidence type="ECO:0000256" key="1">
    <source>
        <dbReference type="ARBA" id="ARBA00005384"/>
    </source>
</evidence>